<evidence type="ECO:0000313" key="2">
    <source>
        <dbReference type="Proteomes" id="UP001185331"/>
    </source>
</evidence>
<accession>A0AAE3XDP5</accession>
<sequence>MTLDAQIAAHLLGWTQVTTEDDEHPGETVTAWSAPDLWMRRLPRFSGSLDACAQYVERALRARGDSAWAAYGARLAARCAHTPGSPAFAASLATLSAEARCQAALEVICASGLP</sequence>
<gene>
    <name evidence="1" type="ORF">J2Y00_002560</name>
</gene>
<dbReference type="Proteomes" id="UP001185331">
    <property type="component" value="Unassembled WGS sequence"/>
</dbReference>
<organism evidence="1 2">
    <name type="scientific">Deinococcus soli</name>
    <name type="common">ex Cha et al. 2016</name>
    <dbReference type="NCBI Taxonomy" id="1309411"/>
    <lineage>
        <taxon>Bacteria</taxon>
        <taxon>Thermotogati</taxon>
        <taxon>Deinococcota</taxon>
        <taxon>Deinococci</taxon>
        <taxon>Deinococcales</taxon>
        <taxon>Deinococcaceae</taxon>
        <taxon>Deinococcus</taxon>
    </lineage>
</organism>
<dbReference type="AlphaFoldDB" id="A0AAE3XDP5"/>
<dbReference type="EMBL" id="JAVDQK010000005">
    <property type="protein sequence ID" value="MDR6218963.1"/>
    <property type="molecule type" value="Genomic_DNA"/>
</dbReference>
<comment type="caution">
    <text evidence="1">The sequence shown here is derived from an EMBL/GenBank/DDBJ whole genome shotgun (WGS) entry which is preliminary data.</text>
</comment>
<protein>
    <submittedName>
        <fullName evidence="1">Uncharacterized protein</fullName>
    </submittedName>
</protein>
<dbReference type="RefSeq" id="WP_309853858.1">
    <property type="nucleotide sequence ID" value="NZ_JAVDQJ010000004.1"/>
</dbReference>
<evidence type="ECO:0000313" key="1">
    <source>
        <dbReference type="EMBL" id="MDR6218963.1"/>
    </source>
</evidence>
<reference evidence="1" key="1">
    <citation type="submission" date="2023-07" db="EMBL/GenBank/DDBJ databases">
        <title>Sorghum-associated microbial communities from plants grown in Nebraska, USA.</title>
        <authorList>
            <person name="Schachtman D."/>
        </authorList>
    </citation>
    <scope>NUCLEOTIDE SEQUENCE</scope>
    <source>
        <strain evidence="1">BE330</strain>
    </source>
</reference>
<name>A0AAE3XDP5_9DEIO</name>
<proteinExistence type="predicted"/>